<dbReference type="PANTHER" id="PTHR21363">
    <property type="entry name" value="PREPHENATE DEHYDROGENASE"/>
    <property type="match status" value="1"/>
</dbReference>
<keyword evidence="4" id="KW-1185">Reference proteome</keyword>
<comment type="caution">
    <text evidence="3">The sequence shown here is derived from an EMBL/GenBank/DDBJ whole genome shotgun (WGS) entry which is preliminary data.</text>
</comment>
<proteinExistence type="predicted"/>
<evidence type="ECO:0000259" key="2">
    <source>
        <dbReference type="PROSITE" id="PS51176"/>
    </source>
</evidence>
<dbReference type="Pfam" id="PF20463">
    <property type="entry name" value="PDH_C"/>
    <property type="match status" value="1"/>
</dbReference>
<evidence type="ECO:0000313" key="4">
    <source>
        <dbReference type="Proteomes" id="UP000077245"/>
    </source>
</evidence>
<dbReference type="GO" id="GO:0004665">
    <property type="term" value="F:prephenate dehydrogenase (NADP+) activity"/>
    <property type="evidence" value="ECO:0007669"/>
    <property type="project" value="InterPro"/>
</dbReference>
<evidence type="ECO:0000313" key="3">
    <source>
        <dbReference type="EMBL" id="KZX10809.1"/>
    </source>
</evidence>
<dbReference type="STRING" id="49547.MBCUR_16590"/>
<protein>
    <submittedName>
        <fullName evidence="3">T-protein</fullName>
    </submittedName>
</protein>
<dbReference type="GO" id="GO:0008977">
    <property type="term" value="F:prephenate dehydrogenase (NAD+) activity"/>
    <property type="evidence" value="ECO:0007669"/>
    <property type="project" value="InterPro"/>
</dbReference>
<dbReference type="GO" id="GO:0070403">
    <property type="term" value="F:NAD+ binding"/>
    <property type="evidence" value="ECO:0007669"/>
    <property type="project" value="InterPro"/>
</dbReference>
<organism evidence="3 4">
    <name type="scientific">Methanobrevibacter curvatus</name>
    <dbReference type="NCBI Taxonomy" id="49547"/>
    <lineage>
        <taxon>Archaea</taxon>
        <taxon>Methanobacteriati</taxon>
        <taxon>Methanobacteriota</taxon>
        <taxon>Methanomada group</taxon>
        <taxon>Methanobacteria</taxon>
        <taxon>Methanobacteriales</taxon>
        <taxon>Methanobacteriaceae</taxon>
        <taxon>Methanobrevibacter</taxon>
    </lineage>
</organism>
<dbReference type="Gene3D" id="3.40.50.720">
    <property type="entry name" value="NAD(P)-binding Rossmann-like Domain"/>
    <property type="match status" value="1"/>
</dbReference>
<dbReference type="NCBIfam" id="NF006408">
    <property type="entry name" value="PRK08655.1-2"/>
    <property type="match status" value="1"/>
</dbReference>
<sequence>MKIAVLGGTDGLGKTIAKFLKKEGFELLITGQNTSKGEKAAKELGLQFSNDNKLTASKSDIIIIAVPIDKIENVIQEIANFLKPNSLVIDVGSIKEKPAKAMVKYLPKNHEFIPIHPIFGPRTTSLKGQVMVLTPLKKGKWYFKIINYLKNHQVKVIETSPEEHDKMMGIVQVLTHFSYISTAYALKKLKVDIKKTREFASPIYNLMVDIIGRIVSQNPELTYSIQKDNLKGKIIRECFLNASKEINESLNSDNKEKFKEIAISATKNINDIESSLGRSDKAIDSITNELIKLTESLKKEIAVKHIYSKEIHYGFLEKIDSDFIFIKNPNSKAKKCQRLKISNIELLSSEDFLKWKKNNIPTKNYQITVVFNKNSDPEVIKNTLEIVPNVINVKIVEIYKGNQINENQISINFSITTFKKKDLYKVTKILKGFGGIIR</sequence>
<dbReference type="Gene3D" id="1.10.3660.10">
    <property type="entry name" value="6-phosphogluconate dehydrogenase C-terminal like domain"/>
    <property type="match status" value="1"/>
</dbReference>
<dbReference type="PATRIC" id="fig|49547.3.peg.1767"/>
<dbReference type="SUPFAM" id="SSF48179">
    <property type="entry name" value="6-phosphogluconate dehydrogenase C-terminal domain-like"/>
    <property type="match status" value="1"/>
</dbReference>
<dbReference type="SUPFAM" id="SSF51735">
    <property type="entry name" value="NAD(P)-binding Rossmann-fold domains"/>
    <property type="match status" value="1"/>
</dbReference>
<dbReference type="PANTHER" id="PTHR21363:SF0">
    <property type="entry name" value="PREPHENATE DEHYDROGENASE [NADP(+)]"/>
    <property type="match status" value="1"/>
</dbReference>
<dbReference type="InterPro" id="IPR003099">
    <property type="entry name" value="Prephen_DH"/>
</dbReference>
<dbReference type="InterPro" id="IPR050812">
    <property type="entry name" value="Preph/Arog_dehydrog"/>
</dbReference>
<name>A0A165ZJI3_9EURY</name>
<dbReference type="OrthoDB" id="24743at2157"/>
<dbReference type="GO" id="GO:0006571">
    <property type="term" value="P:tyrosine biosynthetic process"/>
    <property type="evidence" value="ECO:0007669"/>
    <property type="project" value="InterPro"/>
</dbReference>
<accession>A0A165ZJI3</accession>
<feature type="domain" description="Prephenate/arogenate dehydrogenase" evidence="2">
    <location>
        <begin position="1"/>
        <end position="280"/>
    </location>
</feature>
<dbReference type="Proteomes" id="UP000077245">
    <property type="component" value="Unassembled WGS sequence"/>
</dbReference>
<dbReference type="EMBL" id="LWMV01000202">
    <property type="protein sequence ID" value="KZX10809.1"/>
    <property type="molecule type" value="Genomic_DNA"/>
</dbReference>
<dbReference type="InterPro" id="IPR008927">
    <property type="entry name" value="6-PGluconate_DH-like_C_sf"/>
</dbReference>
<dbReference type="AlphaFoldDB" id="A0A165ZJI3"/>
<gene>
    <name evidence="3" type="primary">tyrA</name>
    <name evidence="3" type="ORF">MBCUR_16590</name>
</gene>
<dbReference type="RefSeq" id="WP_067092446.1">
    <property type="nucleotide sequence ID" value="NZ_LWMV01000202.1"/>
</dbReference>
<evidence type="ECO:0000256" key="1">
    <source>
        <dbReference type="ARBA" id="ARBA00023002"/>
    </source>
</evidence>
<keyword evidence="1" id="KW-0560">Oxidoreductase</keyword>
<reference evidence="3 4" key="1">
    <citation type="submission" date="2016-04" db="EMBL/GenBank/DDBJ databases">
        <title>Genome sequence of Methanobrevibacter curvatus DSM 11111.</title>
        <authorList>
            <person name="Poehlein A."/>
            <person name="Seedorf H."/>
            <person name="Daniel R."/>
        </authorList>
    </citation>
    <scope>NUCLEOTIDE SEQUENCE [LARGE SCALE GENOMIC DNA]</scope>
    <source>
        <strain evidence="3 4">DSM 11111</strain>
    </source>
</reference>
<dbReference type="Pfam" id="PF02153">
    <property type="entry name" value="PDH_N"/>
    <property type="match status" value="1"/>
</dbReference>
<dbReference type="PROSITE" id="PS51176">
    <property type="entry name" value="PDH_ADH"/>
    <property type="match status" value="1"/>
</dbReference>
<dbReference type="InterPro" id="IPR036291">
    <property type="entry name" value="NAD(P)-bd_dom_sf"/>
</dbReference>
<dbReference type="InterPro" id="IPR046826">
    <property type="entry name" value="PDH_N"/>
</dbReference>
<dbReference type="InterPro" id="IPR046825">
    <property type="entry name" value="PDH_C"/>
</dbReference>